<gene>
    <name evidence="3" type="ORF">GORBP_081_01130</name>
</gene>
<sequence length="96" mass="11216">MRDLQKVVSAYESVASHAFQPAHFNYVASMQNDPSVHFHAIPRYSTPVRFGGVYWHDDDWPFFLDFPRSSQDTAPHMLNTVTTKLRESAKAKRYRR</sequence>
<dbReference type="InterPro" id="IPR011146">
    <property type="entry name" value="HIT-like"/>
</dbReference>
<keyword evidence="4" id="KW-1185">Reference proteome</keyword>
<dbReference type="PROSITE" id="PS51084">
    <property type="entry name" value="HIT_2"/>
    <property type="match status" value="1"/>
</dbReference>
<reference evidence="3 4" key="1">
    <citation type="submission" date="2012-08" db="EMBL/GenBank/DDBJ databases">
        <title>Whole genome shotgun sequence of Gordonia rubripertincta NBRC 101908.</title>
        <authorList>
            <person name="Takarada H."/>
            <person name="Hosoyama A."/>
            <person name="Tsuchikane K."/>
            <person name="Katsumata H."/>
            <person name="Baba S."/>
            <person name="Ohji S."/>
            <person name="Yamazaki S."/>
            <person name="Fujita N."/>
        </authorList>
    </citation>
    <scope>NUCLEOTIDE SEQUENCE [LARGE SCALE GENOMIC DNA]</scope>
    <source>
        <strain evidence="3 4">NBRC 101908</strain>
    </source>
</reference>
<organism evidence="3 4">
    <name type="scientific">Gordonia rubripertincta NBRC 101908</name>
    <dbReference type="NCBI Taxonomy" id="1077975"/>
    <lineage>
        <taxon>Bacteria</taxon>
        <taxon>Bacillati</taxon>
        <taxon>Actinomycetota</taxon>
        <taxon>Actinomycetes</taxon>
        <taxon>Mycobacteriales</taxon>
        <taxon>Gordoniaceae</taxon>
        <taxon>Gordonia</taxon>
    </lineage>
</organism>
<name>A0ABQ0HX21_GORRU</name>
<evidence type="ECO:0000259" key="2">
    <source>
        <dbReference type="PROSITE" id="PS51084"/>
    </source>
</evidence>
<dbReference type="EMBL" id="BAHB01000081">
    <property type="protein sequence ID" value="GAB86830.1"/>
    <property type="molecule type" value="Genomic_DNA"/>
</dbReference>
<dbReference type="Gene3D" id="3.30.428.10">
    <property type="entry name" value="HIT-like"/>
    <property type="match status" value="1"/>
</dbReference>
<dbReference type="SUPFAM" id="SSF54197">
    <property type="entry name" value="HIT-like"/>
    <property type="match status" value="1"/>
</dbReference>
<accession>A0ABQ0HX21</accession>
<feature type="domain" description="HIT" evidence="2">
    <location>
        <begin position="1"/>
        <end position="50"/>
    </location>
</feature>
<evidence type="ECO:0000313" key="4">
    <source>
        <dbReference type="Proteomes" id="UP000010744"/>
    </source>
</evidence>
<dbReference type="InterPro" id="IPR036265">
    <property type="entry name" value="HIT-like_sf"/>
</dbReference>
<comment type="caution">
    <text evidence="1">Lacks conserved residue(s) required for the propagation of feature annotation.</text>
</comment>
<dbReference type="Proteomes" id="UP000010744">
    <property type="component" value="Unassembled WGS sequence"/>
</dbReference>
<protein>
    <recommendedName>
        <fullName evidence="2">HIT domain-containing protein</fullName>
    </recommendedName>
</protein>
<proteinExistence type="predicted"/>
<comment type="caution">
    <text evidence="3">The sequence shown here is derived from an EMBL/GenBank/DDBJ whole genome shotgun (WGS) entry which is preliminary data.</text>
</comment>
<evidence type="ECO:0000256" key="1">
    <source>
        <dbReference type="PROSITE-ProRule" id="PRU00464"/>
    </source>
</evidence>
<evidence type="ECO:0000313" key="3">
    <source>
        <dbReference type="EMBL" id="GAB86830.1"/>
    </source>
</evidence>